<sequence>MLCLLIAATASLAIEARSRSRAKKNFKDVGDSDNHRVETSSGKSAKKSLKSSWKRISEPRRMSFSSNNSGSCRSSHRRSGCGGCCSSSSRARQHPNPFSNSRSSTRGDNNSDSNNNNDTLPKYERESKDITITDTQMLQRSNSTSSNNTITSNEINLQNSENDIPPPYTKF</sequence>
<gene>
    <name evidence="1" type="ORF">Cboi01_000418100</name>
</gene>
<protein>
    <submittedName>
        <fullName evidence="1">Unnamed protein product</fullName>
    </submittedName>
</protein>
<dbReference type="Proteomes" id="UP001165101">
    <property type="component" value="Unassembled WGS sequence"/>
</dbReference>
<accession>A0ACB5TVQ1</accession>
<organism evidence="1 2">
    <name type="scientific">Candida boidinii</name>
    <name type="common">Yeast</name>
    <dbReference type="NCBI Taxonomy" id="5477"/>
    <lineage>
        <taxon>Eukaryota</taxon>
        <taxon>Fungi</taxon>
        <taxon>Dikarya</taxon>
        <taxon>Ascomycota</taxon>
        <taxon>Saccharomycotina</taxon>
        <taxon>Pichiomycetes</taxon>
        <taxon>Pichiales</taxon>
        <taxon>Pichiaceae</taxon>
        <taxon>Ogataea</taxon>
        <taxon>Ogataea/Candida clade</taxon>
    </lineage>
</organism>
<proteinExistence type="predicted"/>
<evidence type="ECO:0000313" key="2">
    <source>
        <dbReference type="Proteomes" id="UP001165101"/>
    </source>
</evidence>
<keyword evidence="2" id="KW-1185">Reference proteome</keyword>
<comment type="caution">
    <text evidence="1">The sequence shown here is derived from an EMBL/GenBank/DDBJ whole genome shotgun (WGS) entry which is preliminary data.</text>
</comment>
<dbReference type="EMBL" id="BSXV01002592">
    <property type="protein sequence ID" value="GME96178.1"/>
    <property type="molecule type" value="Genomic_DNA"/>
</dbReference>
<name>A0ACB5TVQ1_CANBO</name>
<evidence type="ECO:0000313" key="1">
    <source>
        <dbReference type="EMBL" id="GME96178.1"/>
    </source>
</evidence>
<reference evidence="1" key="1">
    <citation type="submission" date="2023-04" db="EMBL/GenBank/DDBJ databases">
        <title>Candida boidinii NBRC 1967.</title>
        <authorList>
            <person name="Ichikawa N."/>
            <person name="Sato H."/>
            <person name="Tonouchi N."/>
        </authorList>
    </citation>
    <scope>NUCLEOTIDE SEQUENCE</scope>
    <source>
        <strain evidence="1">NBRC 1967</strain>
    </source>
</reference>